<dbReference type="Pfam" id="PF01370">
    <property type="entry name" value="Epimerase"/>
    <property type="match status" value="1"/>
</dbReference>
<dbReference type="EMBL" id="QKNV01000098">
    <property type="protein sequence ID" value="PZA21309.1"/>
    <property type="molecule type" value="Genomic_DNA"/>
</dbReference>
<dbReference type="InterPro" id="IPR036291">
    <property type="entry name" value="NAD(P)-bd_dom_sf"/>
</dbReference>
<dbReference type="SUPFAM" id="SSF51735">
    <property type="entry name" value="NAD(P)-binding Rossmann-fold domains"/>
    <property type="match status" value="1"/>
</dbReference>
<reference evidence="2 3" key="1">
    <citation type="submission" date="2018-06" db="EMBL/GenBank/DDBJ databases">
        <title>Draft genome sequence of Modestobacter versicolor CP153-2.</title>
        <authorList>
            <person name="Gundlapally S.R."/>
        </authorList>
    </citation>
    <scope>NUCLEOTIDE SEQUENCE [LARGE SCALE GENOMIC DNA]</scope>
    <source>
        <strain evidence="2 3">CP153-2</strain>
    </source>
</reference>
<protein>
    <submittedName>
        <fullName evidence="2">NAD-dependent epimerase</fullName>
    </submittedName>
</protein>
<dbReference type="Proteomes" id="UP000247602">
    <property type="component" value="Unassembled WGS sequence"/>
</dbReference>
<dbReference type="OrthoDB" id="8205493at2"/>
<feature type="domain" description="NAD-dependent epimerase/dehydratase" evidence="1">
    <location>
        <begin position="4"/>
        <end position="209"/>
    </location>
</feature>
<sequence>MSFVVVTGAGAAGMPTARQFAESGERVRQITRSGRGVDHPLVELVAADVNDADRLTELTAGARVLVNCAVPAYDRWAVEIPRMATALLTAVERTGAGYVMLGNSYGYGQVDGLLTEDLPMAATGVKGRARAMMWLDALAAQNAGRAQVTEVRSGAFLGPGPVGAYAMFVLAPVLAGEVASYPGDPDAPHSWHYTEDIARTLVAASRNDRAWGHAWHVPATSSLPVRELTERLADLAGAPTPQINRLHRDDLVSLARQQPLFAELLEVLHSNEHPHVLDSARTEEVLGVKATPLETVLQATLAGAVDA</sequence>
<evidence type="ECO:0000259" key="1">
    <source>
        <dbReference type="Pfam" id="PF01370"/>
    </source>
</evidence>
<keyword evidence="3" id="KW-1185">Reference proteome</keyword>
<gene>
    <name evidence="2" type="ORF">DMO24_10970</name>
</gene>
<name>A0A323V985_9ACTN</name>
<dbReference type="AlphaFoldDB" id="A0A323V985"/>
<proteinExistence type="predicted"/>
<organism evidence="2 3">
    <name type="scientific">Modestobacter versicolor</name>
    <dbReference type="NCBI Taxonomy" id="429133"/>
    <lineage>
        <taxon>Bacteria</taxon>
        <taxon>Bacillati</taxon>
        <taxon>Actinomycetota</taxon>
        <taxon>Actinomycetes</taxon>
        <taxon>Geodermatophilales</taxon>
        <taxon>Geodermatophilaceae</taxon>
        <taxon>Modestobacter</taxon>
    </lineage>
</organism>
<accession>A0A323V985</accession>
<evidence type="ECO:0000313" key="3">
    <source>
        <dbReference type="Proteomes" id="UP000247602"/>
    </source>
</evidence>
<dbReference type="InterPro" id="IPR001509">
    <property type="entry name" value="Epimerase_deHydtase"/>
</dbReference>
<evidence type="ECO:0000313" key="2">
    <source>
        <dbReference type="EMBL" id="PZA21309.1"/>
    </source>
</evidence>
<dbReference type="Gene3D" id="3.40.50.720">
    <property type="entry name" value="NAD(P)-binding Rossmann-like Domain"/>
    <property type="match status" value="1"/>
</dbReference>
<dbReference type="RefSeq" id="WP_110552318.1">
    <property type="nucleotide sequence ID" value="NZ_JACIBU010000001.1"/>
</dbReference>
<comment type="caution">
    <text evidence="2">The sequence shown here is derived from an EMBL/GenBank/DDBJ whole genome shotgun (WGS) entry which is preliminary data.</text>
</comment>